<feature type="transmembrane region" description="Helical" evidence="6">
    <location>
        <begin position="66"/>
        <end position="90"/>
    </location>
</feature>
<keyword evidence="3 6" id="KW-1133">Transmembrane helix</keyword>
<dbReference type="EMBL" id="LQZG01000004">
    <property type="protein sequence ID" value="OAB86343.1"/>
    <property type="molecule type" value="Genomic_DNA"/>
</dbReference>
<dbReference type="InterPro" id="IPR001516">
    <property type="entry name" value="Proton_antipo_N"/>
</dbReference>
<keyword evidence="4 6" id="KW-0472">Membrane</keyword>
<evidence type="ECO:0000256" key="3">
    <source>
        <dbReference type="ARBA" id="ARBA00022989"/>
    </source>
</evidence>
<dbReference type="GO" id="GO:0003954">
    <property type="term" value="F:NADH dehydrogenase activity"/>
    <property type="evidence" value="ECO:0007669"/>
    <property type="project" value="TreeGrafter"/>
</dbReference>
<feature type="transmembrane region" description="Helical" evidence="6">
    <location>
        <begin position="159"/>
        <end position="180"/>
    </location>
</feature>
<evidence type="ECO:0000256" key="5">
    <source>
        <dbReference type="RuleBase" id="RU000320"/>
    </source>
</evidence>
<dbReference type="Proteomes" id="UP000076976">
    <property type="component" value="Unassembled WGS sequence"/>
</dbReference>
<feature type="transmembrane region" description="Helical" evidence="6">
    <location>
        <begin position="375"/>
        <end position="405"/>
    </location>
</feature>
<feature type="transmembrane region" description="Helical" evidence="6">
    <location>
        <begin position="417"/>
        <end position="441"/>
    </location>
</feature>
<evidence type="ECO:0000259" key="8">
    <source>
        <dbReference type="Pfam" id="PF00662"/>
    </source>
</evidence>
<feature type="transmembrane region" description="Helical" evidence="6">
    <location>
        <begin position="296"/>
        <end position="318"/>
    </location>
</feature>
<evidence type="ECO:0000256" key="4">
    <source>
        <dbReference type="ARBA" id="ARBA00023136"/>
    </source>
</evidence>
<keyword evidence="10" id="KW-1185">Reference proteome</keyword>
<dbReference type="STRING" id="262209.AWH69_13445"/>
<dbReference type="GO" id="GO:0015990">
    <property type="term" value="P:electron transport coupled proton transport"/>
    <property type="evidence" value="ECO:0007669"/>
    <property type="project" value="TreeGrafter"/>
</dbReference>
<evidence type="ECO:0000259" key="7">
    <source>
        <dbReference type="Pfam" id="PF00361"/>
    </source>
</evidence>
<evidence type="ECO:0000256" key="2">
    <source>
        <dbReference type="ARBA" id="ARBA00022692"/>
    </source>
</evidence>
<dbReference type="GO" id="GO:0008137">
    <property type="term" value="F:NADH dehydrogenase (ubiquinone) activity"/>
    <property type="evidence" value="ECO:0007669"/>
    <property type="project" value="InterPro"/>
</dbReference>
<evidence type="ECO:0000313" key="9">
    <source>
        <dbReference type="EMBL" id="OAB86343.1"/>
    </source>
</evidence>
<organism evidence="9 10">
    <name type="scientific">Janibacter melonis</name>
    <dbReference type="NCBI Taxonomy" id="262209"/>
    <lineage>
        <taxon>Bacteria</taxon>
        <taxon>Bacillati</taxon>
        <taxon>Actinomycetota</taxon>
        <taxon>Actinomycetes</taxon>
        <taxon>Micrococcales</taxon>
        <taxon>Intrasporangiaceae</taxon>
        <taxon>Janibacter</taxon>
    </lineage>
</organism>
<proteinExistence type="predicted"/>
<evidence type="ECO:0000313" key="10">
    <source>
        <dbReference type="Proteomes" id="UP000076976"/>
    </source>
</evidence>
<dbReference type="InterPro" id="IPR001750">
    <property type="entry name" value="ND/Mrp_TM"/>
</dbReference>
<dbReference type="PRINTS" id="PR01434">
    <property type="entry name" value="NADHDHGNASE5"/>
</dbReference>
<feature type="transmembrane region" description="Helical" evidence="6">
    <location>
        <begin position="496"/>
        <end position="516"/>
    </location>
</feature>
<dbReference type="InterPro" id="IPR003945">
    <property type="entry name" value="NU5C-like"/>
</dbReference>
<dbReference type="PANTHER" id="PTHR42829">
    <property type="entry name" value="NADH-UBIQUINONE OXIDOREDUCTASE CHAIN 5"/>
    <property type="match status" value="1"/>
</dbReference>
<comment type="caution">
    <text evidence="9">The sequence shown here is derived from an EMBL/GenBank/DDBJ whole genome shotgun (WGS) entry which is preliminary data.</text>
</comment>
<feature type="transmembrane region" description="Helical" evidence="6">
    <location>
        <begin position="453"/>
        <end position="475"/>
    </location>
</feature>
<keyword evidence="2 5" id="KW-0812">Transmembrane</keyword>
<dbReference type="GO" id="GO:0042773">
    <property type="term" value="P:ATP synthesis coupled electron transport"/>
    <property type="evidence" value="ECO:0007669"/>
    <property type="project" value="InterPro"/>
</dbReference>
<dbReference type="GO" id="GO:0016020">
    <property type="term" value="C:membrane"/>
    <property type="evidence" value="ECO:0007669"/>
    <property type="project" value="UniProtKB-SubCell"/>
</dbReference>
<feature type="transmembrane region" description="Helical" evidence="6">
    <location>
        <begin position="126"/>
        <end position="147"/>
    </location>
</feature>
<gene>
    <name evidence="9" type="ORF">AWH69_13445</name>
</gene>
<evidence type="ECO:0000256" key="1">
    <source>
        <dbReference type="ARBA" id="ARBA00004127"/>
    </source>
</evidence>
<feature type="transmembrane region" description="Helical" evidence="6">
    <location>
        <begin position="330"/>
        <end position="349"/>
    </location>
</feature>
<feature type="transmembrane region" description="Helical" evidence="6">
    <location>
        <begin position="33"/>
        <end position="54"/>
    </location>
</feature>
<reference evidence="9 10" key="1">
    <citation type="submission" date="2016-01" db="EMBL/GenBank/DDBJ databases">
        <title>Janibacter melonis strain CD11_4 genome sequencing and assembly.</title>
        <authorList>
            <person name="Nair G.R."/>
            <person name="Kaur G."/>
            <person name="Chander A.M."/>
            <person name="Mayilraj S."/>
        </authorList>
    </citation>
    <scope>NUCLEOTIDE SEQUENCE [LARGE SCALE GENOMIC DNA]</scope>
    <source>
        <strain evidence="9 10">CD11-4</strain>
    </source>
</reference>
<evidence type="ECO:0008006" key="11">
    <source>
        <dbReference type="Google" id="ProtNLM"/>
    </source>
</evidence>
<dbReference type="PANTHER" id="PTHR42829:SF2">
    <property type="entry name" value="NADH-UBIQUINONE OXIDOREDUCTASE CHAIN 5"/>
    <property type="match status" value="1"/>
</dbReference>
<sequence length="585" mass="59282">MRAALAGREIPLPGAEIGSVSFDPALSLTATTLTIAAVVLLVTLCVQVYSLWYLRDDPRRRSFQSTVTLFGAAMLLLVLSGDLVLSLVGWEVMGWCSYLLVGHDSGRAAARRAAHKAYLVTRAADIALVSGVALLVAGAGTTSLSGITEHWQSTGARLLGAPLVTWALLMVVVGVLGKAAQLPFSDWLPDAMEGPTPASALIHAATMVAAGTVLLAQLAPLLASATGARVLLGVSVSATMVLGALLAALQADVKRLLAWSTVSQVAIMLSPFALVGAGPQDHGAVGAGLAHMYGHALFKALLFLTLGWLATTAGGTAATRLTGTARRHPVALVSWALGLTALAGVPVLVGGVSKEHVVAVALASTRDAGRSGEPAWLPVLVLGALLLTVVLTAAYSARALVVLAVGRRGEVARTRAVMPPAIVAVLVVLAAGTTLGAIAIWLGAFDPAGHASLLLLLLVTVLVLLGGAVGAWACLDRDPVGDGTGRAARLAAAGLHADRVYVAGVVAPVLALARLVRFVDDAVIGTYVRGAGWLVAGLGGAGEVAHRRSRPGSATLLVALALLLLLGATLVVLLTEPAASPGVLG</sequence>
<comment type="subcellular location">
    <subcellularLocation>
        <location evidence="1">Endomembrane system</location>
        <topology evidence="1">Multi-pass membrane protein</topology>
    </subcellularLocation>
    <subcellularLocation>
        <location evidence="5">Membrane</location>
        <topology evidence="5">Multi-pass membrane protein</topology>
    </subcellularLocation>
</comment>
<dbReference type="GO" id="GO:0012505">
    <property type="term" value="C:endomembrane system"/>
    <property type="evidence" value="ECO:0007669"/>
    <property type="project" value="UniProtKB-SubCell"/>
</dbReference>
<feature type="domain" description="NADH-Ubiquinone oxidoreductase (complex I) chain 5 N-terminal" evidence="8">
    <location>
        <begin position="16"/>
        <end position="63"/>
    </location>
</feature>
<feature type="transmembrane region" description="Helical" evidence="6">
    <location>
        <begin position="230"/>
        <end position="249"/>
    </location>
</feature>
<dbReference type="Pfam" id="PF00361">
    <property type="entry name" value="Proton_antipo_M"/>
    <property type="match status" value="1"/>
</dbReference>
<evidence type="ECO:0000256" key="6">
    <source>
        <dbReference type="SAM" id="Phobius"/>
    </source>
</evidence>
<accession>A0A176Q9K9</accession>
<protein>
    <recommendedName>
        <fullName evidence="11">NADH-quinone oxidoreductase subunit L</fullName>
    </recommendedName>
</protein>
<feature type="domain" description="NADH:quinone oxidoreductase/Mrp antiporter transmembrane" evidence="7">
    <location>
        <begin position="80"/>
        <end position="364"/>
    </location>
</feature>
<feature type="transmembrane region" description="Helical" evidence="6">
    <location>
        <begin position="522"/>
        <end position="542"/>
    </location>
</feature>
<feature type="transmembrane region" description="Helical" evidence="6">
    <location>
        <begin position="554"/>
        <end position="575"/>
    </location>
</feature>
<dbReference type="AlphaFoldDB" id="A0A176Q9K9"/>
<dbReference type="RefSeq" id="WP_068276930.1">
    <property type="nucleotide sequence ID" value="NZ_LQZG01000004.1"/>
</dbReference>
<dbReference type="Pfam" id="PF00662">
    <property type="entry name" value="Proton_antipo_N"/>
    <property type="match status" value="1"/>
</dbReference>
<name>A0A176Q9K9_9MICO</name>